<proteinExistence type="predicted"/>
<evidence type="ECO:0008006" key="3">
    <source>
        <dbReference type="Google" id="ProtNLM"/>
    </source>
</evidence>
<dbReference type="EMBL" id="FTOV01000001">
    <property type="protein sequence ID" value="SIS64428.1"/>
    <property type="molecule type" value="Genomic_DNA"/>
</dbReference>
<dbReference type="AlphaFoldDB" id="A0A1N7KS53"/>
<accession>A0A1N7KS53</accession>
<name>A0A1N7KS53_9FLAO</name>
<evidence type="ECO:0000313" key="1">
    <source>
        <dbReference type="EMBL" id="SIS64428.1"/>
    </source>
</evidence>
<gene>
    <name evidence="1" type="ORF">SAMN05421785_101697</name>
</gene>
<sequence>MDMIKKIQITGAFLMLLCSQKVFSQHNSGDDTLKFKSEKITRKAQEKVTVYTGNVSVVSPYINFDDAEKVIVDENKNELKIYKPKKFKIIHLESLSKKGVRSEDEPIIYYTDTKELII</sequence>
<reference evidence="1 2" key="1">
    <citation type="submission" date="2017-01" db="EMBL/GenBank/DDBJ databases">
        <authorList>
            <person name="Mah S.A."/>
            <person name="Swanson W.J."/>
            <person name="Moy G.W."/>
            <person name="Vacquier V.D."/>
        </authorList>
    </citation>
    <scope>NUCLEOTIDE SEQUENCE [LARGE SCALE GENOMIC DNA]</scope>
    <source>
        <strain evidence="1 2">DSM 18014</strain>
    </source>
</reference>
<organism evidence="1 2">
    <name type="scientific">Chryseobacterium gambrini</name>
    <dbReference type="NCBI Taxonomy" id="373672"/>
    <lineage>
        <taxon>Bacteria</taxon>
        <taxon>Pseudomonadati</taxon>
        <taxon>Bacteroidota</taxon>
        <taxon>Flavobacteriia</taxon>
        <taxon>Flavobacteriales</taxon>
        <taxon>Weeksellaceae</taxon>
        <taxon>Chryseobacterium group</taxon>
        <taxon>Chryseobacterium</taxon>
    </lineage>
</organism>
<evidence type="ECO:0000313" key="2">
    <source>
        <dbReference type="Proteomes" id="UP000185781"/>
    </source>
</evidence>
<protein>
    <recommendedName>
        <fullName evidence="3">OstA-like protein</fullName>
    </recommendedName>
</protein>
<dbReference type="Proteomes" id="UP000185781">
    <property type="component" value="Unassembled WGS sequence"/>
</dbReference>